<evidence type="ECO:0000313" key="2">
    <source>
        <dbReference type="EMBL" id="GEP08096.1"/>
    </source>
</evidence>
<sequence>MTVRSAIAAAAVAVSIASVAAPASAQEVRSFDAWGHSFNVPGSQSAAVAVGVRGATVLTTGSIAPERAYASAKSVDENAAAADVQATRTLDVWGARVDAPVR</sequence>
<reference evidence="5" key="2">
    <citation type="journal article" date="2019" name="Int. J. Syst. Evol. Microbiol.">
        <title>The Global Catalogue of Microorganisms (GCM) 10K type strain sequencing project: providing services to taxonomists for standard genome sequencing and annotation.</title>
        <authorList>
            <consortium name="The Broad Institute Genomics Platform"/>
            <consortium name="The Broad Institute Genome Sequencing Center for Infectious Disease"/>
            <person name="Wu L."/>
            <person name="Ma J."/>
        </authorList>
    </citation>
    <scope>NUCLEOTIDE SEQUENCE [LARGE SCALE GENOMIC DNA]</scope>
    <source>
        <strain evidence="5">NBRC 107715</strain>
    </source>
</reference>
<dbReference type="RefSeq" id="WP_147029477.1">
    <property type="nucleotide sequence ID" value="NZ_BJZU01000266.1"/>
</dbReference>
<keyword evidence="1" id="KW-0732">Signal</keyword>
<dbReference type="EMBL" id="BJZU01000266">
    <property type="protein sequence ID" value="GEP08096.1"/>
    <property type="molecule type" value="Genomic_DNA"/>
</dbReference>
<feature type="chain" id="PRO_5022187790" description="DUF4148 domain-containing protein" evidence="1">
    <location>
        <begin position="26"/>
        <end position="102"/>
    </location>
</feature>
<keyword evidence="5" id="KW-1185">Reference proteome</keyword>
<evidence type="ECO:0000313" key="3">
    <source>
        <dbReference type="EMBL" id="GLS63790.1"/>
    </source>
</evidence>
<proteinExistence type="predicted"/>
<reference evidence="3" key="1">
    <citation type="journal article" date="2014" name="Int. J. Syst. Evol. Microbiol.">
        <title>Complete genome of a new Firmicutes species belonging to the dominant human colonic microbiota ('Ruminococcus bicirculans') reveals two chromosomes and a selective capacity to utilize plant glucans.</title>
        <authorList>
            <consortium name="NISC Comparative Sequencing Program"/>
            <person name="Wegmann U."/>
            <person name="Louis P."/>
            <person name="Goesmann A."/>
            <person name="Henrissat B."/>
            <person name="Duncan S.H."/>
            <person name="Flint H.J."/>
        </authorList>
    </citation>
    <scope>NUCLEOTIDE SEQUENCE</scope>
    <source>
        <strain evidence="3">NBRC 107715</strain>
    </source>
</reference>
<reference evidence="3" key="4">
    <citation type="submission" date="2023-01" db="EMBL/GenBank/DDBJ databases">
        <title>Draft genome sequence of Methylobacterium oxalidis strain NBRC 107715.</title>
        <authorList>
            <person name="Sun Q."/>
            <person name="Mori K."/>
        </authorList>
    </citation>
    <scope>NUCLEOTIDE SEQUENCE</scope>
    <source>
        <strain evidence="3">NBRC 107715</strain>
    </source>
</reference>
<dbReference type="Proteomes" id="UP000321960">
    <property type="component" value="Unassembled WGS sequence"/>
</dbReference>
<comment type="caution">
    <text evidence="2">The sequence shown here is derived from an EMBL/GenBank/DDBJ whole genome shotgun (WGS) entry which is preliminary data.</text>
</comment>
<protein>
    <recommendedName>
        <fullName evidence="6">DUF4148 domain-containing protein</fullName>
    </recommendedName>
</protein>
<feature type="signal peptide" evidence="1">
    <location>
        <begin position="1"/>
        <end position="25"/>
    </location>
</feature>
<accession>A0A512JDS0</accession>
<evidence type="ECO:0000256" key="1">
    <source>
        <dbReference type="SAM" id="SignalP"/>
    </source>
</evidence>
<evidence type="ECO:0000313" key="4">
    <source>
        <dbReference type="Proteomes" id="UP000321960"/>
    </source>
</evidence>
<evidence type="ECO:0000313" key="5">
    <source>
        <dbReference type="Proteomes" id="UP001156856"/>
    </source>
</evidence>
<organism evidence="2 4">
    <name type="scientific">Methylobacterium oxalidis</name>
    <dbReference type="NCBI Taxonomy" id="944322"/>
    <lineage>
        <taxon>Bacteria</taxon>
        <taxon>Pseudomonadati</taxon>
        <taxon>Pseudomonadota</taxon>
        <taxon>Alphaproteobacteria</taxon>
        <taxon>Hyphomicrobiales</taxon>
        <taxon>Methylobacteriaceae</taxon>
        <taxon>Methylobacterium</taxon>
    </lineage>
</organism>
<dbReference type="EMBL" id="BSPK01000027">
    <property type="protein sequence ID" value="GLS63790.1"/>
    <property type="molecule type" value="Genomic_DNA"/>
</dbReference>
<evidence type="ECO:0008006" key="6">
    <source>
        <dbReference type="Google" id="ProtNLM"/>
    </source>
</evidence>
<gene>
    <name evidence="3" type="ORF">GCM10007888_21710</name>
    <name evidence="2" type="ORF">MOX02_61340</name>
</gene>
<reference evidence="2 4" key="3">
    <citation type="submission" date="2019-07" db="EMBL/GenBank/DDBJ databases">
        <title>Whole genome shotgun sequence of Methylobacterium oxalidis NBRC 107715.</title>
        <authorList>
            <person name="Hosoyama A."/>
            <person name="Uohara A."/>
            <person name="Ohji S."/>
            <person name="Ichikawa N."/>
        </authorList>
    </citation>
    <scope>NUCLEOTIDE SEQUENCE [LARGE SCALE GENOMIC DNA]</scope>
    <source>
        <strain evidence="2 4">NBRC 107715</strain>
    </source>
</reference>
<name>A0A512JDS0_9HYPH</name>
<dbReference type="Proteomes" id="UP001156856">
    <property type="component" value="Unassembled WGS sequence"/>
</dbReference>
<dbReference type="OrthoDB" id="8006107at2"/>
<dbReference type="AlphaFoldDB" id="A0A512JDS0"/>